<dbReference type="InterPro" id="IPR004662">
    <property type="entry name" value="AcgluKinase_fam"/>
</dbReference>
<feature type="binding site" evidence="9">
    <location>
        <position position="63"/>
    </location>
    <ligand>
        <name>substrate</name>
    </ligand>
</feature>
<feature type="site" description="Transition state stabilizer" evidence="9">
    <location>
        <position position="8"/>
    </location>
</feature>
<dbReference type="PIRSF" id="PIRSF000728">
    <property type="entry name" value="NAGK"/>
    <property type="match status" value="1"/>
</dbReference>
<dbReference type="InterPro" id="IPR036393">
    <property type="entry name" value="AceGlu_kinase-like_sf"/>
</dbReference>
<proteinExistence type="inferred from homology"/>
<keyword evidence="5 9" id="KW-0547">Nucleotide-binding</keyword>
<keyword evidence="7 9" id="KW-0067">ATP-binding</keyword>
<dbReference type="InterPro" id="IPR037528">
    <property type="entry name" value="ArgB"/>
</dbReference>
<evidence type="ECO:0000256" key="5">
    <source>
        <dbReference type="ARBA" id="ARBA00022741"/>
    </source>
</evidence>
<feature type="domain" description="Aspartate/glutamate/uridylate kinase" evidence="10">
    <location>
        <begin position="4"/>
        <end position="233"/>
    </location>
</feature>
<evidence type="ECO:0000256" key="6">
    <source>
        <dbReference type="ARBA" id="ARBA00022777"/>
    </source>
</evidence>
<dbReference type="GO" id="GO:0005524">
    <property type="term" value="F:ATP binding"/>
    <property type="evidence" value="ECO:0007669"/>
    <property type="project" value="UniProtKB-UniRule"/>
</dbReference>
<dbReference type="EMBL" id="ASWO01000007">
    <property type="protein sequence ID" value="EOT82943.1"/>
    <property type="molecule type" value="Genomic_DNA"/>
</dbReference>
<dbReference type="CDD" id="cd04238">
    <property type="entry name" value="AAK_NAGK-like"/>
    <property type="match status" value="1"/>
</dbReference>
<dbReference type="GO" id="GO:0005737">
    <property type="term" value="C:cytoplasm"/>
    <property type="evidence" value="ECO:0007669"/>
    <property type="project" value="UniProtKB-SubCell"/>
</dbReference>
<accession>S0KM39</accession>
<dbReference type="SUPFAM" id="SSF53633">
    <property type="entry name" value="Carbamate kinase-like"/>
    <property type="match status" value="1"/>
</dbReference>
<evidence type="ECO:0000256" key="8">
    <source>
        <dbReference type="ARBA" id="ARBA00048141"/>
    </source>
</evidence>
<reference evidence="11 12" key="1">
    <citation type="submission" date="2013-03" db="EMBL/GenBank/DDBJ databases">
        <title>The Genome Sequence of Enterococcus sulfureus ATCC_49903 (PacBio/Illumina hybrid assembly).</title>
        <authorList>
            <consortium name="The Broad Institute Genomics Platform"/>
            <consortium name="The Broad Institute Genome Sequencing Center for Infectious Disease"/>
            <person name="Earl A."/>
            <person name="Russ C."/>
            <person name="Gilmore M."/>
            <person name="Surin D."/>
            <person name="Walker B."/>
            <person name="Young S."/>
            <person name="Zeng Q."/>
            <person name="Gargeya S."/>
            <person name="Fitzgerald M."/>
            <person name="Haas B."/>
            <person name="Abouelleil A."/>
            <person name="Allen A.W."/>
            <person name="Alvarado L."/>
            <person name="Arachchi H.M."/>
            <person name="Berlin A.M."/>
            <person name="Chapman S.B."/>
            <person name="Gainer-Dewar J."/>
            <person name="Goldberg J."/>
            <person name="Griggs A."/>
            <person name="Gujja S."/>
            <person name="Hansen M."/>
            <person name="Howarth C."/>
            <person name="Imamovic A."/>
            <person name="Ireland A."/>
            <person name="Larimer J."/>
            <person name="McCowan C."/>
            <person name="Murphy C."/>
            <person name="Pearson M."/>
            <person name="Poon T.W."/>
            <person name="Priest M."/>
            <person name="Roberts A."/>
            <person name="Saif S."/>
            <person name="Shea T."/>
            <person name="Sisk P."/>
            <person name="Sykes S."/>
            <person name="Wortman J."/>
            <person name="Nusbaum C."/>
            <person name="Birren B."/>
        </authorList>
    </citation>
    <scope>NUCLEOTIDE SEQUENCE [LARGE SCALE GENOMIC DNA]</scope>
    <source>
        <strain evidence="11 12">ATCC 49903</strain>
    </source>
</reference>
<dbReference type="PRINTS" id="PR00474">
    <property type="entry name" value="GLU5KINASE"/>
</dbReference>
<keyword evidence="12" id="KW-1185">Reference proteome</keyword>
<evidence type="ECO:0000313" key="11">
    <source>
        <dbReference type="EMBL" id="EOT82943.1"/>
    </source>
</evidence>
<feature type="site" description="Transition state stabilizer" evidence="9">
    <location>
        <position position="214"/>
    </location>
</feature>
<evidence type="ECO:0000256" key="2">
    <source>
        <dbReference type="ARBA" id="ARBA00022571"/>
    </source>
</evidence>
<dbReference type="InterPro" id="IPR001048">
    <property type="entry name" value="Asp/Glu/Uridylate_kinase"/>
</dbReference>
<dbReference type="STRING" id="1140003.OMY_02025"/>
<dbReference type="PANTHER" id="PTHR23342:SF0">
    <property type="entry name" value="N-ACETYLGLUTAMATE SYNTHASE, MITOCHONDRIAL"/>
    <property type="match status" value="1"/>
</dbReference>
<dbReference type="InterPro" id="IPR001057">
    <property type="entry name" value="Glu/AcGlu_kinase"/>
</dbReference>
<comment type="catalytic activity">
    <reaction evidence="8 9">
        <text>N-acetyl-L-glutamate + ATP = N-acetyl-L-glutamyl 5-phosphate + ADP</text>
        <dbReference type="Rhea" id="RHEA:14629"/>
        <dbReference type="ChEBI" id="CHEBI:30616"/>
        <dbReference type="ChEBI" id="CHEBI:44337"/>
        <dbReference type="ChEBI" id="CHEBI:57936"/>
        <dbReference type="ChEBI" id="CHEBI:456216"/>
        <dbReference type="EC" id="2.7.2.8"/>
    </reaction>
</comment>
<comment type="similarity">
    <text evidence="9">Belongs to the acetylglutamate kinase family. ArgB subfamily.</text>
</comment>
<evidence type="ECO:0000256" key="7">
    <source>
        <dbReference type="ARBA" id="ARBA00022840"/>
    </source>
</evidence>
<name>S0KM39_9ENTE</name>
<dbReference type="RefSeq" id="WP_016186457.1">
    <property type="nucleotide sequence ID" value="NZ_ASWO01000007.1"/>
</dbReference>
<dbReference type="HAMAP" id="MF_00082">
    <property type="entry name" value="ArgB"/>
    <property type="match status" value="1"/>
</dbReference>
<comment type="pathway">
    <text evidence="1 9">Amino-acid biosynthesis; L-arginine biosynthesis; N(2)-acetyl-L-ornithine from L-glutamate: step 2/4.</text>
</comment>
<dbReference type="AlphaFoldDB" id="S0KM39"/>
<evidence type="ECO:0000259" key="10">
    <source>
        <dbReference type="Pfam" id="PF00696"/>
    </source>
</evidence>
<feature type="binding site" evidence="9">
    <location>
        <position position="155"/>
    </location>
    <ligand>
        <name>substrate</name>
    </ligand>
</feature>
<keyword evidence="2 9" id="KW-0055">Arginine biosynthesis</keyword>
<dbReference type="Gene3D" id="3.40.1160.10">
    <property type="entry name" value="Acetylglutamate kinase-like"/>
    <property type="match status" value="1"/>
</dbReference>
<sequence>MKQLIVIKVGGNALEELTPAFFAQLSYWHKQGKRILLVHGGGNTISHWAEKLQLPVKKENGIRITDKQTMAITKMVLLGEIQPQFLAQFTHYNLPVFGLNAAMDHLITGSYIDQEKYGYVGNITSINQEKFAHILAQGIGIVAPLALDATGHWLNINGDTAAAQLASLLQAEALYFLTDVPGVLHHGEVVKVLTQKKAQILKKQNVVTQGMQPKLAAAFYAAYTGVQKITVTNSLTTVGTSIQKGIDDDDNSFSNV</sequence>
<comment type="function">
    <text evidence="9">Catalyzes the ATP-dependent phosphorylation of N-acetyl-L-glutamate.</text>
</comment>
<evidence type="ECO:0000256" key="9">
    <source>
        <dbReference type="HAMAP-Rule" id="MF_00082"/>
    </source>
</evidence>
<dbReference type="NCBIfam" id="TIGR00761">
    <property type="entry name" value="argB"/>
    <property type="match status" value="1"/>
</dbReference>
<dbReference type="OrthoDB" id="9803155at2"/>
<dbReference type="GO" id="GO:0042450">
    <property type="term" value="P:L-arginine biosynthetic process via ornithine"/>
    <property type="evidence" value="ECO:0007669"/>
    <property type="project" value="UniProtKB-UniRule"/>
</dbReference>
<keyword evidence="3 9" id="KW-0028">Amino-acid biosynthesis</keyword>
<gene>
    <name evidence="9" type="primary">argB</name>
    <name evidence="11" type="ORF">I573_02056</name>
</gene>
<dbReference type="eggNOG" id="COG0548">
    <property type="taxonomic scope" value="Bacteria"/>
</dbReference>
<evidence type="ECO:0000256" key="3">
    <source>
        <dbReference type="ARBA" id="ARBA00022605"/>
    </source>
</evidence>
<feature type="binding site" evidence="9">
    <location>
        <begin position="41"/>
        <end position="42"/>
    </location>
    <ligand>
        <name>substrate</name>
    </ligand>
</feature>
<keyword evidence="6 9" id="KW-0418">Kinase</keyword>
<dbReference type="PANTHER" id="PTHR23342">
    <property type="entry name" value="N-ACETYLGLUTAMATE SYNTHASE"/>
    <property type="match status" value="1"/>
</dbReference>
<protein>
    <recommendedName>
        <fullName evidence="9">Acetylglutamate kinase</fullName>
        <ecNumber evidence="9">2.7.2.8</ecNumber>
    </recommendedName>
    <alternativeName>
        <fullName evidence="9">N-acetyl-L-glutamate 5-phosphotransferase</fullName>
    </alternativeName>
    <alternativeName>
        <fullName evidence="9">NAG kinase</fullName>
        <shortName evidence="9">NAGK</shortName>
    </alternativeName>
</protein>
<comment type="subcellular location">
    <subcellularLocation>
        <location evidence="9">Cytoplasm</location>
    </subcellularLocation>
</comment>
<keyword evidence="9" id="KW-0963">Cytoplasm</keyword>
<dbReference type="EC" id="2.7.2.8" evidence="9"/>
<dbReference type="GO" id="GO:0003991">
    <property type="term" value="F:acetylglutamate kinase activity"/>
    <property type="evidence" value="ECO:0007669"/>
    <property type="project" value="UniProtKB-UniRule"/>
</dbReference>
<evidence type="ECO:0000256" key="1">
    <source>
        <dbReference type="ARBA" id="ARBA00004828"/>
    </source>
</evidence>
<keyword evidence="4 9" id="KW-0808">Transferase</keyword>
<dbReference type="PATRIC" id="fig|1140003.3.peg.1952"/>
<dbReference type="Pfam" id="PF00696">
    <property type="entry name" value="AA_kinase"/>
    <property type="match status" value="1"/>
</dbReference>
<evidence type="ECO:0000313" key="12">
    <source>
        <dbReference type="Proteomes" id="UP000015961"/>
    </source>
</evidence>
<dbReference type="Proteomes" id="UP000015961">
    <property type="component" value="Unassembled WGS sequence"/>
</dbReference>
<comment type="caution">
    <text evidence="11">The sequence shown here is derived from an EMBL/GenBank/DDBJ whole genome shotgun (WGS) entry which is preliminary data.</text>
</comment>
<dbReference type="UniPathway" id="UPA00068">
    <property type="reaction ID" value="UER00107"/>
</dbReference>
<evidence type="ECO:0000256" key="4">
    <source>
        <dbReference type="ARBA" id="ARBA00022679"/>
    </source>
</evidence>
<organism evidence="11 12">
    <name type="scientific">Enterococcus sulfureus ATCC 49903</name>
    <dbReference type="NCBI Taxonomy" id="1140003"/>
    <lineage>
        <taxon>Bacteria</taxon>
        <taxon>Bacillati</taxon>
        <taxon>Bacillota</taxon>
        <taxon>Bacilli</taxon>
        <taxon>Lactobacillales</taxon>
        <taxon>Enterococcaceae</taxon>
        <taxon>Enterococcus</taxon>
    </lineage>
</organism>